<feature type="transmembrane region" description="Helical" evidence="14">
    <location>
        <begin position="110"/>
        <end position="131"/>
    </location>
</feature>
<accession>A0A858SVP8</accession>
<dbReference type="CDD" id="cd06164">
    <property type="entry name" value="S2P-M50_SpoIVFB_CBS"/>
    <property type="match status" value="1"/>
</dbReference>
<evidence type="ECO:0000256" key="9">
    <source>
        <dbReference type="ARBA" id="ARBA00022833"/>
    </source>
</evidence>
<evidence type="ECO:0000256" key="2">
    <source>
        <dbReference type="ARBA" id="ARBA00007931"/>
    </source>
</evidence>
<comment type="similarity">
    <text evidence="2 14">Belongs to the peptidase M50B family.</text>
</comment>
<evidence type="ECO:0000256" key="5">
    <source>
        <dbReference type="ARBA" id="ARBA00022692"/>
    </source>
</evidence>
<keyword evidence="10 14" id="KW-1133">Transmembrane helix</keyword>
<feature type="transmembrane region" description="Helical" evidence="14">
    <location>
        <begin position="143"/>
        <end position="164"/>
    </location>
</feature>
<evidence type="ECO:0000256" key="1">
    <source>
        <dbReference type="ARBA" id="ARBA00004651"/>
    </source>
</evidence>
<reference evidence="19 20" key="1">
    <citation type="submission" date="2020-02" db="EMBL/GenBank/DDBJ databases">
        <title>Genome sequence of Roseobacter ponti.</title>
        <authorList>
            <person name="Hollensteiner J."/>
            <person name="Schneider D."/>
            <person name="Poehlein A."/>
            <person name="Daniel R."/>
        </authorList>
    </citation>
    <scope>NUCLEOTIDE SEQUENCE [LARGE SCALE GENOMIC DNA]</scope>
    <source>
        <strain evidence="19 20">DSM 106830</strain>
    </source>
</reference>
<dbReference type="EMBL" id="CP048788">
    <property type="protein sequence ID" value="QJF52360.1"/>
    <property type="molecule type" value="Genomic_DNA"/>
</dbReference>
<keyword evidence="13 14" id="KW-0472">Membrane</keyword>
<keyword evidence="6 14" id="KW-0479">Metal-binding</keyword>
<dbReference type="Proteomes" id="UP000503308">
    <property type="component" value="Chromosome"/>
</dbReference>
<dbReference type="InterPro" id="IPR008915">
    <property type="entry name" value="Peptidase_M50"/>
</dbReference>
<dbReference type="PANTHER" id="PTHR39188:SF3">
    <property type="entry name" value="STAGE IV SPORULATION PROTEIN FB"/>
    <property type="match status" value="1"/>
</dbReference>
<feature type="binding site" evidence="16">
    <location>
        <position position="167"/>
    </location>
    <ligand>
        <name>Zn(2+)</name>
        <dbReference type="ChEBI" id="CHEBI:29105"/>
        <note>catalytic</note>
    </ligand>
</feature>
<dbReference type="RefSeq" id="WP_169641579.1">
    <property type="nucleotide sequence ID" value="NZ_CP048788.1"/>
</dbReference>
<keyword evidence="4 14" id="KW-0645">Protease</keyword>
<dbReference type="GO" id="GO:0046872">
    <property type="term" value="F:metal ion binding"/>
    <property type="evidence" value="ECO:0007669"/>
    <property type="project" value="UniProtKB-UniRule"/>
</dbReference>
<feature type="binding site" evidence="16">
    <location>
        <position position="72"/>
    </location>
    <ligand>
        <name>Zn(2+)</name>
        <dbReference type="ChEBI" id="CHEBI:29105"/>
        <note>catalytic</note>
    </ligand>
</feature>
<evidence type="ECO:0000256" key="15">
    <source>
        <dbReference type="PIRSR" id="PIRSR006404-1"/>
    </source>
</evidence>
<protein>
    <recommendedName>
        <fullName evidence="14">Zinc metalloprotease</fullName>
    </recommendedName>
</protein>
<dbReference type="InterPro" id="IPR016483">
    <property type="entry name" value="UCP006404_Pept_M50_CBS"/>
</dbReference>
<feature type="transmembrane region" description="Helical" evidence="14">
    <location>
        <begin position="50"/>
        <end position="67"/>
    </location>
</feature>
<dbReference type="InterPro" id="IPR000644">
    <property type="entry name" value="CBS_dom"/>
</dbReference>
<dbReference type="Gene3D" id="3.10.580.10">
    <property type="entry name" value="CBS-domain"/>
    <property type="match status" value="2"/>
</dbReference>
<feature type="binding site" evidence="16">
    <location>
        <position position="68"/>
    </location>
    <ligand>
        <name>Zn(2+)</name>
        <dbReference type="ChEBI" id="CHEBI:29105"/>
        <note>catalytic</note>
    </ligand>
</feature>
<name>A0A858SVP8_9RHOB</name>
<dbReference type="SUPFAM" id="SSF54631">
    <property type="entry name" value="CBS-domain pair"/>
    <property type="match status" value="1"/>
</dbReference>
<evidence type="ECO:0000256" key="3">
    <source>
        <dbReference type="ARBA" id="ARBA00022475"/>
    </source>
</evidence>
<dbReference type="AlphaFoldDB" id="A0A858SVP8"/>
<evidence type="ECO:0000256" key="8">
    <source>
        <dbReference type="ARBA" id="ARBA00022801"/>
    </source>
</evidence>
<keyword evidence="3 14" id="KW-1003">Cell membrane</keyword>
<dbReference type="Pfam" id="PF02163">
    <property type="entry name" value="Peptidase_M50"/>
    <property type="match status" value="2"/>
</dbReference>
<keyword evidence="20" id="KW-1185">Reference proteome</keyword>
<evidence type="ECO:0000256" key="11">
    <source>
        <dbReference type="ARBA" id="ARBA00023049"/>
    </source>
</evidence>
<keyword evidence="9 14" id="KW-0862">Zinc</keyword>
<keyword evidence="8 14" id="KW-0378">Hydrolase</keyword>
<feature type="domain" description="CBS" evidence="18">
    <location>
        <begin position="253"/>
        <end position="309"/>
    </location>
</feature>
<sequence>MFSDSIRLFSLDGFEIRLDKSWLLIAALITWSLAQQYFPQTFPDQTPGTYLVMGLFACLCFFGSLLLHELAHSVVARRFGIGVKSITLFLFGGVAELASEPDRPRVEFWIAVAGPAMSLFLAFGFWIFGAFTELALRQSPIPVVLHYLALINFVLALFNLVPAFPLDGGRILRAALWHRTGDVLRATETAARSGTFFAFLLMTFGVLSLFQGAVFAGFWYILIGGFVLMAARSSYQTQLAEAVFDHKTVAMLMTPDPVTTRPDVTLDEFVNHIMIDRRASFVPVVENGVLLGHMDHRVLEGIDRENWPGMHVDDIFAGLTAEASVAPYMPVKDLMALIAQTGRRKFMVVEDHRLCGVITLSDVIRYLRVSDLLMHRQNRTTKT</sequence>
<comment type="subcellular location">
    <subcellularLocation>
        <location evidence="1 14">Cell membrane</location>
        <topology evidence="1 14">Multi-pass membrane protein</topology>
    </subcellularLocation>
</comment>
<comment type="cofactor">
    <cofactor evidence="14 16">
        <name>Zn(2+)</name>
        <dbReference type="ChEBI" id="CHEBI:29105"/>
    </cofactor>
    <text evidence="14 16">Binds 1 zinc ion per subunit.</text>
</comment>
<keyword evidence="5 14" id="KW-0812">Transmembrane</keyword>
<feature type="transmembrane region" description="Helical" evidence="14">
    <location>
        <begin position="196"/>
        <end position="229"/>
    </location>
</feature>
<keyword evidence="12 17" id="KW-0129">CBS domain</keyword>
<evidence type="ECO:0000259" key="18">
    <source>
        <dbReference type="PROSITE" id="PS51371"/>
    </source>
</evidence>
<keyword evidence="11 14" id="KW-0482">Metalloprotease</keyword>
<evidence type="ECO:0000313" key="19">
    <source>
        <dbReference type="EMBL" id="QJF52360.1"/>
    </source>
</evidence>
<gene>
    <name evidence="19" type="ORF">G3256_14855</name>
</gene>
<dbReference type="GO" id="GO:0006508">
    <property type="term" value="P:proteolysis"/>
    <property type="evidence" value="ECO:0007669"/>
    <property type="project" value="UniProtKB-KW"/>
</dbReference>
<keyword evidence="7" id="KW-0677">Repeat</keyword>
<organism evidence="19 20">
    <name type="scientific">Roseobacter ponti</name>
    <dbReference type="NCBI Taxonomy" id="1891787"/>
    <lineage>
        <taxon>Bacteria</taxon>
        <taxon>Pseudomonadati</taxon>
        <taxon>Pseudomonadota</taxon>
        <taxon>Alphaproteobacteria</taxon>
        <taxon>Rhodobacterales</taxon>
        <taxon>Roseobacteraceae</taxon>
        <taxon>Roseobacter</taxon>
    </lineage>
</organism>
<feature type="domain" description="CBS" evidence="18">
    <location>
        <begin position="318"/>
        <end position="374"/>
    </location>
</feature>
<dbReference type="PROSITE" id="PS51371">
    <property type="entry name" value="CBS"/>
    <property type="match status" value="2"/>
</dbReference>
<dbReference type="GO" id="GO:0005886">
    <property type="term" value="C:plasma membrane"/>
    <property type="evidence" value="ECO:0007669"/>
    <property type="project" value="UniProtKB-SubCell"/>
</dbReference>
<evidence type="ECO:0000256" key="7">
    <source>
        <dbReference type="ARBA" id="ARBA00022737"/>
    </source>
</evidence>
<evidence type="ECO:0000256" key="4">
    <source>
        <dbReference type="ARBA" id="ARBA00022670"/>
    </source>
</evidence>
<dbReference type="InterPro" id="IPR046342">
    <property type="entry name" value="CBS_dom_sf"/>
</dbReference>
<evidence type="ECO:0000256" key="12">
    <source>
        <dbReference type="ARBA" id="ARBA00023122"/>
    </source>
</evidence>
<evidence type="ECO:0000256" key="14">
    <source>
        <dbReference type="PIRNR" id="PIRNR006404"/>
    </source>
</evidence>
<feature type="transmembrane region" description="Helical" evidence="14">
    <location>
        <begin position="21"/>
        <end position="38"/>
    </location>
</feature>
<dbReference type="GO" id="GO:0008237">
    <property type="term" value="F:metallopeptidase activity"/>
    <property type="evidence" value="ECO:0007669"/>
    <property type="project" value="UniProtKB-UniRule"/>
</dbReference>
<evidence type="ECO:0000256" key="10">
    <source>
        <dbReference type="ARBA" id="ARBA00022989"/>
    </source>
</evidence>
<dbReference type="PIRSF" id="PIRSF006404">
    <property type="entry name" value="UCP006404_Pept_M50_CBS"/>
    <property type="match status" value="1"/>
</dbReference>
<feature type="transmembrane region" description="Helical" evidence="14">
    <location>
        <begin position="79"/>
        <end position="98"/>
    </location>
</feature>
<evidence type="ECO:0000256" key="6">
    <source>
        <dbReference type="ARBA" id="ARBA00022723"/>
    </source>
</evidence>
<dbReference type="Pfam" id="PF00571">
    <property type="entry name" value="CBS"/>
    <property type="match status" value="2"/>
</dbReference>
<dbReference type="PANTHER" id="PTHR39188">
    <property type="entry name" value="MEMBRANE-ASSOCIATED ZINC METALLOPROTEASE M50B"/>
    <property type="match status" value="1"/>
</dbReference>
<dbReference type="SMART" id="SM00116">
    <property type="entry name" value="CBS"/>
    <property type="match status" value="2"/>
</dbReference>
<evidence type="ECO:0000313" key="20">
    <source>
        <dbReference type="Proteomes" id="UP000503308"/>
    </source>
</evidence>
<proteinExistence type="inferred from homology"/>
<evidence type="ECO:0000256" key="13">
    <source>
        <dbReference type="ARBA" id="ARBA00023136"/>
    </source>
</evidence>
<evidence type="ECO:0000256" key="16">
    <source>
        <dbReference type="PIRSR" id="PIRSR006404-2"/>
    </source>
</evidence>
<evidence type="ECO:0000256" key="17">
    <source>
        <dbReference type="PROSITE-ProRule" id="PRU00703"/>
    </source>
</evidence>
<feature type="active site" evidence="15">
    <location>
        <position position="69"/>
    </location>
</feature>
<dbReference type="KEGG" id="rpon:G3256_14855"/>